<feature type="region of interest" description="Disordered" evidence="1">
    <location>
        <begin position="1"/>
        <end position="22"/>
    </location>
</feature>
<keyword evidence="2" id="KW-0812">Transmembrane</keyword>
<sequence>MEIPRVLSHAGSLTNPHVPPPPLPSRQLLMSAKARILEHMNKDHMVSLYDFLAYYEGIKLDYSNPSHSVELVDVELDHITLNYIKNGHSKTIVTPLDPPLKSLGEARVRFVKMAFEAADAFQVSPYQIKSFHPPAQPISGIIASLFGTCAFVALSPRSVGRILQRRSPHLAHFIRQNARRIFVATIIIHLLEYFLFLRAKLDKFRVYGALRLKWFLSTMSVGFPAWRRFDQEIHRLSTVRLKFEAENP</sequence>
<dbReference type="EMBL" id="NDIQ01000021">
    <property type="protein sequence ID" value="PRT54909.1"/>
    <property type="molecule type" value="Genomic_DNA"/>
</dbReference>
<dbReference type="InterPro" id="IPR019595">
    <property type="entry name" value="DUF2470"/>
</dbReference>
<feature type="domain" description="DUF2470" evidence="3">
    <location>
        <begin position="33"/>
        <end position="113"/>
    </location>
</feature>
<name>A0A2T0FIZ2_9ASCO</name>
<dbReference type="AlphaFoldDB" id="A0A2T0FIZ2"/>
<dbReference type="OrthoDB" id="5553410at2759"/>
<accession>A0A2T0FIZ2</accession>
<feature type="transmembrane region" description="Helical" evidence="2">
    <location>
        <begin position="177"/>
        <end position="196"/>
    </location>
</feature>
<keyword evidence="2" id="KW-0472">Membrane</keyword>
<evidence type="ECO:0000313" key="5">
    <source>
        <dbReference type="Proteomes" id="UP000238350"/>
    </source>
</evidence>
<dbReference type="InterPro" id="IPR037119">
    <property type="entry name" value="Haem_oxidase_HugZ-like_sf"/>
</dbReference>
<dbReference type="RefSeq" id="XP_024664854.1">
    <property type="nucleotide sequence ID" value="XM_024809086.1"/>
</dbReference>
<gene>
    <name evidence="4" type="ORF">B9G98_02529</name>
</gene>
<reference evidence="4 5" key="1">
    <citation type="submission" date="2017-04" db="EMBL/GenBank/DDBJ databases">
        <title>Genome sequencing of [Candida] sorbophila.</title>
        <authorList>
            <person name="Ahn J.O."/>
        </authorList>
    </citation>
    <scope>NUCLEOTIDE SEQUENCE [LARGE SCALE GENOMIC DNA]</scope>
    <source>
        <strain evidence="4 5">DS02</strain>
    </source>
</reference>
<dbReference type="Gene3D" id="3.20.180.10">
    <property type="entry name" value="PNP-oxidase-like"/>
    <property type="match status" value="1"/>
</dbReference>
<evidence type="ECO:0000259" key="3">
    <source>
        <dbReference type="Pfam" id="PF10615"/>
    </source>
</evidence>
<keyword evidence="2" id="KW-1133">Transmembrane helix</keyword>
<dbReference type="Proteomes" id="UP000238350">
    <property type="component" value="Unassembled WGS sequence"/>
</dbReference>
<comment type="caution">
    <text evidence="4">The sequence shown here is derived from an EMBL/GenBank/DDBJ whole genome shotgun (WGS) entry which is preliminary data.</text>
</comment>
<organism evidence="4 5">
    <name type="scientific">Wickerhamiella sorbophila</name>
    <dbReference type="NCBI Taxonomy" id="45607"/>
    <lineage>
        <taxon>Eukaryota</taxon>
        <taxon>Fungi</taxon>
        <taxon>Dikarya</taxon>
        <taxon>Ascomycota</taxon>
        <taxon>Saccharomycotina</taxon>
        <taxon>Dipodascomycetes</taxon>
        <taxon>Dipodascales</taxon>
        <taxon>Trichomonascaceae</taxon>
        <taxon>Wickerhamiella</taxon>
    </lineage>
</organism>
<dbReference type="GeneID" id="36516277"/>
<protein>
    <recommendedName>
        <fullName evidence="3">DUF2470 domain-containing protein</fullName>
    </recommendedName>
</protein>
<evidence type="ECO:0000313" key="4">
    <source>
        <dbReference type="EMBL" id="PRT54909.1"/>
    </source>
</evidence>
<keyword evidence="5" id="KW-1185">Reference proteome</keyword>
<dbReference type="PANTHER" id="PTHR37783:SF1">
    <property type="entry name" value="MEMBRANE PROTEIN, PUTATIVE (AFU_ORTHOLOGUE AFUA_1G04315)-RELATED"/>
    <property type="match status" value="1"/>
</dbReference>
<evidence type="ECO:0000256" key="1">
    <source>
        <dbReference type="SAM" id="MobiDB-lite"/>
    </source>
</evidence>
<dbReference type="PANTHER" id="PTHR37783">
    <property type="entry name" value="MEMBRANE PROTEIN, PUTATIVE (AFU_ORTHOLOGUE AFUA_1G04315)-RELATED"/>
    <property type="match status" value="1"/>
</dbReference>
<feature type="transmembrane region" description="Helical" evidence="2">
    <location>
        <begin position="138"/>
        <end position="156"/>
    </location>
</feature>
<proteinExistence type="predicted"/>
<evidence type="ECO:0000256" key="2">
    <source>
        <dbReference type="SAM" id="Phobius"/>
    </source>
</evidence>
<dbReference type="Pfam" id="PF10615">
    <property type="entry name" value="DUF2470"/>
    <property type="match status" value="1"/>
</dbReference>